<dbReference type="InterPro" id="IPR011761">
    <property type="entry name" value="ATP-grasp"/>
</dbReference>
<dbReference type="InterPro" id="IPR016185">
    <property type="entry name" value="PreATP-grasp_dom_sf"/>
</dbReference>
<organism evidence="18 19">
    <name type="scientific">Caulobacter segnis</name>
    <dbReference type="NCBI Taxonomy" id="88688"/>
    <lineage>
        <taxon>Bacteria</taxon>
        <taxon>Pseudomonadati</taxon>
        <taxon>Pseudomonadota</taxon>
        <taxon>Alphaproteobacteria</taxon>
        <taxon>Caulobacterales</taxon>
        <taxon>Caulobacteraceae</taxon>
        <taxon>Caulobacter</taxon>
    </lineage>
</organism>
<proteinExistence type="inferred from homology"/>
<dbReference type="HAMAP" id="MF_00047">
    <property type="entry name" value="Dala_Dala_lig"/>
    <property type="match status" value="1"/>
</dbReference>
<comment type="cofactor">
    <cofactor evidence="1">
        <name>Mn(2+)</name>
        <dbReference type="ChEBI" id="CHEBI:29035"/>
    </cofactor>
</comment>
<gene>
    <name evidence="15" type="primary">ddl</name>
    <name evidence="18" type="ORF">MZV50_18945</name>
</gene>
<name>A0ABY4ZPM3_9CAUL</name>
<keyword evidence="9 16" id="KW-0547">Nucleotide-binding</keyword>
<dbReference type="Gene3D" id="3.30.1490.20">
    <property type="entry name" value="ATP-grasp fold, A domain"/>
    <property type="match status" value="1"/>
</dbReference>
<dbReference type="InterPro" id="IPR000291">
    <property type="entry name" value="D-Ala_lig_Van_CS"/>
</dbReference>
<evidence type="ECO:0000256" key="9">
    <source>
        <dbReference type="ARBA" id="ARBA00022741"/>
    </source>
</evidence>
<evidence type="ECO:0000313" key="19">
    <source>
        <dbReference type="Proteomes" id="UP001057520"/>
    </source>
</evidence>
<keyword evidence="13 15" id="KW-0961">Cell wall biogenesis/degradation</keyword>
<dbReference type="GO" id="GO:0016874">
    <property type="term" value="F:ligase activity"/>
    <property type="evidence" value="ECO:0007669"/>
    <property type="project" value="UniProtKB-KW"/>
</dbReference>
<comment type="pathway">
    <text evidence="15">Cell wall biogenesis; peptidoglycan biosynthesis.</text>
</comment>
<evidence type="ECO:0000256" key="5">
    <source>
        <dbReference type="ARBA" id="ARBA00010871"/>
    </source>
</evidence>
<dbReference type="Pfam" id="PF01820">
    <property type="entry name" value="Dala_Dala_lig_N"/>
    <property type="match status" value="1"/>
</dbReference>
<comment type="function">
    <text evidence="3 15">Cell wall formation.</text>
</comment>
<dbReference type="NCBIfam" id="NF002378">
    <property type="entry name" value="PRK01372.1"/>
    <property type="match status" value="1"/>
</dbReference>
<evidence type="ECO:0000256" key="14">
    <source>
        <dbReference type="ARBA" id="ARBA00047614"/>
    </source>
</evidence>
<dbReference type="EC" id="6.3.2.4" evidence="6 15"/>
<evidence type="ECO:0000256" key="4">
    <source>
        <dbReference type="ARBA" id="ARBA00004496"/>
    </source>
</evidence>
<evidence type="ECO:0000256" key="8">
    <source>
        <dbReference type="ARBA" id="ARBA00022598"/>
    </source>
</evidence>
<dbReference type="InterPro" id="IPR011127">
    <property type="entry name" value="Dala_Dala_lig_N"/>
</dbReference>
<dbReference type="SUPFAM" id="SSF52440">
    <property type="entry name" value="PreATP-grasp domain"/>
    <property type="match status" value="1"/>
</dbReference>
<dbReference type="PANTHER" id="PTHR23132">
    <property type="entry name" value="D-ALANINE--D-ALANINE LIGASE"/>
    <property type="match status" value="1"/>
</dbReference>
<evidence type="ECO:0000256" key="13">
    <source>
        <dbReference type="ARBA" id="ARBA00023316"/>
    </source>
</evidence>
<keyword evidence="10 16" id="KW-0067">ATP-binding</keyword>
<evidence type="ECO:0000256" key="16">
    <source>
        <dbReference type="PROSITE-ProRule" id="PRU00409"/>
    </source>
</evidence>
<comment type="similarity">
    <text evidence="5 15">Belongs to the D-alanine--D-alanine ligase family.</text>
</comment>
<dbReference type="InterPro" id="IPR013815">
    <property type="entry name" value="ATP_grasp_subdomain_1"/>
</dbReference>
<comment type="catalytic activity">
    <reaction evidence="14 15">
        <text>2 D-alanine + ATP = D-alanyl-D-alanine + ADP + phosphate + H(+)</text>
        <dbReference type="Rhea" id="RHEA:11224"/>
        <dbReference type="ChEBI" id="CHEBI:15378"/>
        <dbReference type="ChEBI" id="CHEBI:30616"/>
        <dbReference type="ChEBI" id="CHEBI:43474"/>
        <dbReference type="ChEBI" id="CHEBI:57416"/>
        <dbReference type="ChEBI" id="CHEBI:57822"/>
        <dbReference type="ChEBI" id="CHEBI:456216"/>
        <dbReference type="EC" id="6.3.2.4"/>
    </reaction>
</comment>
<evidence type="ECO:0000256" key="15">
    <source>
        <dbReference type="HAMAP-Rule" id="MF_00047"/>
    </source>
</evidence>
<comment type="cofactor">
    <cofactor evidence="2">
        <name>Mg(2+)</name>
        <dbReference type="ChEBI" id="CHEBI:18420"/>
    </cofactor>
</comment>
<dbReference type="PIRSF" id="PIRSF039102">
    <property type="entry name" value="Ddl/VanB"/>
    <property type="match status" value="1"/>
</dbReference>
<keyword evidence="12 15" id="KW-0573">Peptidoglycan synthesis</keyword>
<evidence type="ECO:0000256" key="10">
    <source>
        <dbReference type="ARBA" id="ARBA00022840"/>
    </source>
</evidence>
<evidence type="ECO:0000259" key="17">
    <source>
        <dbReference type="PROSITE" id="PS50975"/>
    </source>
</evidence>
<dbReference type="InterPro" id="IPR011095">
    <property type="entry name" value="Dala_Dala_lig_C"/>
</dbReference>
<dbReference type="PROSITE" id="PS00843">
    <property type="entry name" value="DALA_DALA_LIGASE_1"/>
    <property type="match status" value="1"/>
</dbReference>
<accession>A0ABY4ZPM3</accession>
<evidence type="ECO:0000256" key="3">
    <source>
        <dbReference type="ARBA" id="ARBA00003921"/>
    </source>
</evidence>
<evidence type="ECO:0000256" key="2">
    <source>
        <dbReference type="ARBA" id="ARBA00001946"/>
    </source>
</evidence>
<evidence type="ECO:0000256" key="7">
    <source>
        <dbReference type="ARBA" id="ARBA00022490"/>
    </source>
</evidence>
<feature type="domain" description="ATP-grasp" evidence="17">
    <location>
        <begin position="111"/>
        <end position="311"/>
    </location>
</feature>
<dbReference type="PROSITE" id="PS00844">
    <property type="entry name" value="DALA_DALA_LIGASE_2"/>
    <property type="match status" value="1"/>
</dbReference>
<evidence type="ECO:0000313" key="18">
    <source>
        <dbReference type="EMBL" id="USQ94640.1"/>
    </source>
</evidence>
<dbReference type="Pfam" id="PF07478">
    <property type="entry name" value="Dala_Dala_lig_C"/>
    <property type="match status" value="1"/>
</dbReference>
<dbReference type="Proteomes" id="UP001057520">
    <property type="component" value="Chromosome"/>
</dbReference>
<dbReference type="PROSITE" id="PS50975">
    <property type="entry name" value="ATP_GRASP"/>
    <property type="match status" value="1"/>
</dbReference>
<keyword evidence="7 15" id="KW-0963">Cytoplasm</keyword>
<keyword evidence="19" id="KW-1185">Reference proteome</keyword>
<evidence type="ECO:0000256" key="12">
    <source>
        <dbReference type="ARBA" id="ARBA00022984"/>
    </source>
</evidence>
<dbReference type="PANTHER" id="PTHR23132:SF23">
    <property type="entry name" value="D-ALANINE--D-ALANINE LIGASE B"/>
    <property type="match status" value="1"/>
</dbReference>
<evidence type="ECO:0000256" key="6">
    <source>
        <dbReference type="ARBA" id="ARBA00012216"/>
    </source>
</evidence>
<sequence length="323" mass="34129">MTDKPQNAPLAGRHIAVLLGGPSSERKVSLVSGSACADALERLGAKVSRIDPGKDVAQVLTATKPDLVFNALHGEWGEDGCVQGVLETLKLPYTHSGVLPSALAMDKAKAKAVLAAAGVIVPGGGLYNRHDVARDHVLPPPYVVKPNAEGSSVGVFLVFEGANRPPEELASPAWTYGEEVMVEPYIRGLELAVAVMGEPNGPRALAVTDIRASTGFYDYEAKYSEGGSIHVLPAPIPDGVRDRAMRMAELAHSALGCQGVTRSDLRYDDINDILVLLEVNTQPGMTPTSLAPEQAAHVGIPFDQLVLWIVEDVHARRNAGGTA</sequence>
<dbReference type="EMBL" id="CP096040">
    <property type="protein sequence ID" value="USQ94640.1"/>
    <property type="molecule type" value="Genomic_DNA"/>
</dbReference>
<protein>
    <recommendedName>
        <fullName evidence="6 15">D-alanine--D-alanine ligase</fullName>
        <ecNumber evidence="6 15">6.3.2.4</ecNumber>
    </recommendedName>
    <alternativeName>
        <fullName evidence="15">D-Ala-D-Ala ligase</fullName>
    </alternativeName>
    <alternativeName>
        <fullName evidence="15">D-alanylalanine synthetase</fullName>
    </alternativeName>
</protein>
<dbReference type="InterPro" id="IPR005905">
    <property type="entry name" value="D_ala_D_ala"/>
</dbReference>
<evidence type="ECO:0000256" key="1">
    <source>
        <dbReference type="ARBA" id="ARBA00001936"/>
    </source>
</evidence>
<evidence type="ECO:0000256" key="11">
    <source>
        <dbReference type="ARBA" id="ARBA00022960"/>
    </source>
</evidence>
<comment type="subcellular location">
    <subcellularLocation>
        <location evidence="4 15">Cytoplasm</location>
    </subcellularLocation>
</comment>
<dbReference type="Gene3D" id="3.30.470.20">
    <property type="entry name" value="ATP-grasp fold, B domain"/>
    <property type="match status" value="1"/>
</dbReference>
<keyword evidence="11 15" id="KW-0133">Cell shape</keyword>
<reference evidence="18 19" key="1">
    <citation type="submission" date="2022-04" db="EMBL/GenBank/DDBJ databases">
        <title>Genome sequence of soybean root-associated Caulobacter segnis RL271.</title>
        <authorList>
            <person name="Longley R."/>
            <person name="Bonito G."/>
            <person name="Trigodet F."/>
            <person name="Crosson S."/>
            <person name="Fiebig A."/>
        </authorList>
    </citation>
    <scope>NUCLEOTIDE SEQUENCE [LARGE SCALE GENOMIC DNA]</scope>
    <source>
        <strain evidence="18 19">RL271</strain>
    </source>
</reference>
<dbReference type="Gene3D" id="3.40.50.20">
    <property type="match status" value="1"/>
</dbReference>
<dbReference type="SUPFAM" id="SSF56059">
    <property type="entry name" value="Glutathione synthetase ATP-binding domain-like"/>
    <property type="match status" value="1"/>
</dbReference>
<keyword evidence="8 15" id="KW-0436">Ligase</keyword>